<sequence>MFEEFVMQPLSMLYEDGTYDEIPYCANCNLEVGPGGRVDSRFPMQDDYNRCRECVGK</sequence>
<protein>
    <submittedName>
        <fullName evidence="2">Uncharacterized protein</fullName>
    </submittedName>
</protein>
<dbReference type="EMBL" id="CP071250">
    <property type="protein sequence ID" value="UUF08913.1"/>
    <property type="molecule type" value="Genomic_DNA"/>
</dbReference>
<keyword evidence="3" id="KW-1185">Reference proteome</keyword>
<organism evidence="2 4">
    <name type="scientific">Turicibacter bilis</name>
    <dbReference type="NCBI Taxonomy" id="2735723"/>
    <lineage>
        <taxon>Bacteria</taxon>
        <taxon>Bacillati</taxon>
        <taxon>Bacillota</taxon>
        <taxon>Erysipelotrichia</taxon>
        <taxon>Erysipelotrichales</taxon>
        <taxon>Turicibacteraceae</taxon>
        <taxon>Turicibacter</taxon>
    </lineage>
</organism>
<evidence type="ECO:0000313" key="3">
    <source>
        <dbReference type="Proteomes" id="UP001058016"/>
    </source>
</evidence>
<dbReference type="RefSeq" id="WP_156343916.1">
    <property type="nucleotide sequence ID" value="NZ_CP071249.1"/>
</dbReference>
<dbReference type="EMBL" id="CP071249">
    <property type="protein sequence ID" value="UUF05628.1"/>
    <property type="molecule type" value="Genomic_DNA"/>
</dbReference>
<dbReference type="Proteomes" id="UP001058016">
    <property type="component" value="Chromosome"/>
</dbReference>
<dbReference type="AlphaFoldDB" id="A0A9Q9CI10"/>
<reference evidence="2 3" key="1">
    <citation type="submission" date="2021-03" db="EMBL/GenBank/DDBJ databases">
        <title>Comparative Genomics and Metabolomics in the genus Turicibacter.</title>
        <authorList>
            <person name="Maki J."/>
            <person name="Looft T."/>
        </authorList>
    </citation>
    <scope>NUCLEOTIDE SEQUENCE</scope>
    <source>
        <strain evidence="2">ISU324</strain>
        <strain evidence="1 3">MMM721</strain>
    </source>
</reference>
<evidence type="ECO:0000313" key="1">
    <source>
        <dbReference type="EMBL" id="UUF05628.1"/>
    </source>
</evidence>
<accession>A0A9Q9CI10</accession>
<proteinExistence type="predicted"/>
<evidence type="ECO:0000313" key="4">
    <source>
        <dbReference type="Proteomes" id="UP001058072"/>
    </source>
</evidence>
<gene>
    <name evidence="1" type="ORF">J0J69_11270</name>
    <name evidence="2" type="ORF">J0J70_02585</name>
</gene>
<evidence type="ECO:0000313" key="2">
    <source>
        <dbReference type="EMBL" id="UUF08913.1"/>
    </source>
</evidence>
<name>A0A9Q9CI10_9FIRM</name>
<dbReference type="Proteomes" id="UP001058072">
    <property type="component" value="Chromosome"/>
</dbReference>